<evidence type="ECO:0000313" key="3">
    <source>
        <dbReference type="Proteomes" id="UP000298327"/>
    </source>
</evidence>
<reference evidence="2 3" key="1">
    <citation type="submission" date="2019-02" db="EMBL/GenBank/DDBJ databases">
        <title>Genome sequencing of the rare red list fungi Dentipellis fragilis.</title>
        <authorList>
            <person name="Buettner E."/>
            <person name="Kellner H."/>
        </authorList>
    </citation>
    <scope>NUCLEOTIDE SEQUENCE [LARGE SCALE GENOMIC DNA]</scope>
    <source>
        <strain evidence="2 3">DSM 105465</strain>
    </source>
</reference>
<gene>
    <name evidence="2" type="ORF">EVG20_g8169</name>
</gene>
<evidence type="ECO:0000313" key="2">
    <source>
        <dbReference type="EMBL" id="TFY58388.1"/>
    </source>
</evidence>
<dbReference type="EMBL" id="SEOQ01000685">
    <property type="protein sequence ID" value="TFY58388.1"/>
    <property type="molecule type" value="Genomic_DNA"/>
</dbReference>
<protein>
    <submittedName>
        <fullName evidence="2">Uncharacterized protein</fullName>
    </submittedName>
</protein>
<feature type="region of interest" description="Disordered" evidence="1">
    <location>
        <begin position="1"/>
        <end position="73"/>
    </location>
</feature>
<proteinExistence type="predicted"/>
<feature type="compositionally biased region" description="Basic and acidic residues" evidence="1">
    <location>
        <begin position="1"/>
        <end position="28"/>
    </location>
</feature>
<sequence length="73" mass="8196">MPKQEQAGKRARVPEPEEESSRGEERRNRVGVSKAGRGTGNKEEGRREDGGESLCRTGAYSTYGDREREQIEN</sequence>
<keyword evidence="3" id="KW-1185">Reference proteome</keyword>
<name>A0A4Y9Y922_9AGAM</name>
<feature type="compositionally biased region" description="Basic and acidic residues" evidence="1">
    <location>
        <begin position="40"/>
        <end position="50"/>
    </location>
</feature>
<dbReference type="AlphaFoldDB" id="A0A4Y9Y922"/>
<accession>A0A4Y9Y922</accession>
<feature type="compositionally biased region" description="Basic and acidic residues" evidence="1">
    <location>
        <begin position="64"/>
        <end position="73"/>
    </location>
</feature>
<evidence type="ECO:0000256" key="1">
    <source>
        <dbReference type="SAM" id="MobiDB-lite"/>
    </source>
</evidence>
<dbReference type="Proteomes" id="UP000298327">
    <property type="component" value="Unassembled WGS sequence"/>
</dbReference>
<comment type="caution">
    <text evidence="2">The sequence shown here is derived from an EMBL/GenBank/DDBJ whole genome shotgun (WGS) entry which is preliminary data.</text>
</comment>
<organism evidence="2 3">
    <name type="scientific">Dentipellis fragilis</name>
    <dbReference type="NCBI Taxonomy" id="205917"/>
    <lineage>
        <taxon>Eukaryota</taxon>
        <taxon>Fungi</taxon>
        <taxon>Dikarya</taxon>
        <taxon>Basidiomycota</taxon>
        <taxon>Agaricomycotina</taxon>
        <taxon>Agaricomycetes</taxon>
        <taxon>Russulales</taxon>
        <taxon>Hericiaceae</taxon>
        <taxon>Dentipellis</taxon>
    </lineage>
</organism>